<dbReference type="InterPro" id="IPR000889">
    <property type="entry name" value="Glutathione_peroxidase"/>
</dbReference>
<name>E6QP11_9ZZZZ</name>
<dbReference type="PANTHER" id="PTHR11592:SF78">
    <property type="entry name" value="GLUTATHIONE PEROXIDASE"/>
    <property type="match status" value="1"/>
</dbReference>
<organism evidence="5">
    <name type="scientific">mine drainage metagenome</name>
    <dbReference type="NCBI Taxonomy" id="410659"/>
    <lineage>
        <taxon>unclassified sequences</taxon>
        <taxon>metagenomes</taxon>
        <taxon>ecological metagenomes</taxon>
    </lineage>
</organism>
<dbReference type="SUPFAM" id="SSF52833">
    <property type="entry name" value="Thioredoxin-like"/>
    <property type="match status" value="1"/>
</dbReference>
<protein>
    <submittedName>
        <fullName evidence="5">Glutathione peroxidase</fullName>
        <ecNumber evidence="5">1.11.1.9</ecNumber>
    </submittedName>
</protein>
<dbReference type="EC" id="1.11.1.9" evidence="5"/>
<dbReference type="InterPro" id="IPR036249">
    <property type="entry name" value="Thioredoxin-like_sf"/>
</dbReference>
<dbReference type="FunFam" id="3.40.30.10:FF:000010">
    <property type="entry name" value="Glutathione peroxidase"/>
    <property type="match status" value="1"/>
</dbReference>
<evidence type="ECO:0000259" key="4">
    <source>
        <dbReference type="PROSITE" id="PS51352"/>
    </source>
</evidence>
<dbReference type="PROSITE" id="PS00763">
    <property type="entry name" value="GLUTATHIONE_PEROXID_2"/>
    <property type="match status" value="1"/>
</dbReference>
<dbReference type="InterPro" id="IPR029759">
    <property type="entry name" value="GPX_AS"/>
</dbReference>
<dbReference type="InterPro" id="IPR013766">
    <property type="entry name" value="Thioredoxin_domain"/>
</dbReference>
<keyword evidence="3 5" id="KW-0560">Oxidoreductase</keyword>
<dbReference type="EMBL" id="CABQ01000298">
    <property type="protein sequence ID" value="CBI08982.1"/>
    <property type="molecule type" value="Genomic_DNA"/>
</dbReference>
<comment type="caution">
    <text evidence="5">The sequence shown here is derived from an EMBL/GenBank/DDBJ whole genome shotgun (WGS) entry which is preliminary data.</text>
</comment>
<gene>
    <name evidence="5" type="primary">gpo</name>
    <name evidence="5" type="ORF">CARN6_2516</name>
</gene>
<proteinExistence type="inferred from homology"/>
<evidence type="ECO:0000256" key="3">
    <source>
        <dbReference type="ARBA" id="ARBA00023002"/>
    </source>
</evidence>
<evidence type="ECO:0000313" key="5">
    <source>
        <dbReference type="EMBL" id="CBI08982.1"/>
    </source>
</evidence>
<dbReference type="Gene3D" id="3.40.30.10">
    <property type="entry name" value="Glutaredoxin"/>
    <property type="match status" value="1"/>
</dbReference>
<comment type="similarity">
    <text evidence="1">Belongs to the glutathione peroxidase family.</text>
</comment>
<dbReference type="InterPro" id="IPR029760">
    <property type="entry name" value="GPX_CS"/>
</dbReference>
<sequence length="172" mass="18949">MTSAIAPEKTGTENSPICNFSATAIDGAKRSFAEFRGQIVLIVNTASHCGYTPQYAGLEALYRQFKDMGLVVLGFPCNQFGAQEPGTEAEIAQFCQLNYGITFPMFARIDVNGPDAHPLYRYLTRAKAGLFGTEAVKWNFTKFLVDREGRVVGRYAPHATTAELAREVQKLL</sequence>
<dbReference type="PIRSF" id="PIRSF000303">
    <property type="entry name" value="Glutathion_perox"/>
    <property type="match status" value="1"/>
</dbReference>
<dbReference type="Pfam" id="PF00255">
    <property type="entry name" value="GSHPx"/>
    <property type="match status" value="1"/>
</dbReference>
<dbReference type="PRINTS" id="PR01011">
    <property type="entry name" value="GLUTPROXDASE"/>
</dbReference>
<evidence type="ECO:0000256" key="1">
    <source>
        <dbReference type="ARBA" id="ARBA00006926"/>
    </source>
</evidence>
<dbReference type="PROSITE" id="PS51352">
    <property type="entry name" value="THIOREDOXIN_2"/>
    <property type="match status" value="1"/>
</dbReference>
<dbReference type="PANTHER" id="PTHR11592">
    <property type="entry name" value="GLUTATHIONE PEROXIDASE"/>
    <property type="match status" value="1"/>
</dbReference>
<keyword evidence="2 5" id="KW-0575">Peroxidase</keyword>
<reference evidence="5" key="1">
    <citation type="submission" date="2009-10" db="EMBL/GenBank/DDBJ databases">
        <title>Diversity of trophic interactions inside an arsenic-rich microbial ecosystem.</title>
        <authorList>
            <person name="Bertin P.N."/>
            <person name="Heinrich-Salmeron A."/>
            <person name="Pelletier E."/>
            <person name="Goulhen-Chollet F."/>
            <person name="Arsene-Ploetze F."/>
            <person name="Gallien S."/>
            <person name="Calteau A."/>
            <person name="Vallenet D."/>
            <person name="Casiot C."/>
            <person name="Chane-Woon-Ming B."/>
            <person name="Giloteaux L."/>
            <person name="Barakat M."/>
            <person name="Bonnefoy V."/>
            <person name="Bruneel O."/>
            <person name="Chandler M."/>
            <person name="Cleiss J."/>
            <person name="Duran R."/>
            <person name="Elbaz-Poulichet F."/>
            <person name="Fonknechten N."/>
            <person name="Lauga B."/>
            <person name="Mornico D."/>
            <person name="Ortet P."/>
            <person name="Schaeffer C."/>
            <person name="Siguier P."/>
            <person name="Alexander Thil Smith A."/>
            <person name="Van Dorsselaer A."/>
            <person name="Weissenbach J."/>
            <person name="Medigue C."/>
            <person name="Le Paslier D."/>
        </authorList>
    </citation>
    <scope>NUCLEOTIDE SEQUENCE</scope>
</reference>
<dbReference type="AlphaFoldDB" id="E6QP11"/>
<evidence type="ECO:0000256" key="2">
    <source>
        <dbReference type="ARBA" id="ARBA00022559"/>
    </source>
</evidence>
<dbReference type="GO" id="GO:0004602">
    <property type="term" value="F:glutathione peroxidase activity"/>
    <property type="evidence" value="ECO:0007669"/>
    <property type="project" value="UniProtKB-EC"/>
</dbReference>
<accession>E6QP11</accession>
<dbReference type="CDD" id="cd00340">
    <property type="entry name" value="GSH_Peroxidase"/>
    <property type="match status" value="1"/>
</dbReference>
<dbReference type="PROSITE" id="PS51355">
    <property type="entry name" value="GLUTATHIONE_PEROXID_3"/>
    <property type="match status" value="1"/>
</dbReference>
<dbReference type="PROSITE" id="PS00460">
    <property type="entry name" value="GLUTATHIONE_PEROXID_1"/>
    <property type="match status" value="1"/>
</dbReference>
<feature type="domain" description="Thioredoxin" evidence="4">
    <location>
        <begin position="11"/>
        <end position="172"/>
    </location>
</feature>
<dbReference type="GO" id="GO:0034599">
    <property type="term" value="P:cellular response to oxidative stress"/>
    <property type="evidence" value="ECO:0007669"/>
    <property type="project" value="TreeGrafter"/>
</dbReference>